<dbReference type="Gene3D" id="3.10.20.520">
    <property type="entry name" value="Phenylacetic acid degradation B"/>
    <property type="match status" value="1"/>
</dbReference>
<comment type="caution">
    <text evidence="2">The sequence shown here is derived from an EMBL/GenBank/DDBJ whole genome shotgun (WGS) entry which is preliminary data.</text>
</comment>
<evidence type="ECO:0000256" key="1">
    <source>
        <dbReference type="SAM" id="MobiDB-lite"/>
    </source>
</evidence>
<accession>A0A3N6PLI1</accession>
<dbReference type="EMBL" id="REFZ01000002">
    <property type="protein sequence ID" value="RQH02300.1"/>
    <property type="molecule type" value="Genomic_DNA"/>
</dbReference>
<dbReference type="InterPro" id="IPR009359">
    <property type="entry name" value="PaaB"/>
</dbReference>
<reference evidence="2 3" key="1">
    <citation type="submission" date="2018-10" db="EMBL/GenBank/DDBJ databases">
        <title>Natrarchaeobius chitinivorans gen. nov., sp. nov., and Natrarchaeobius haloalkaliphilus sp. nov., alkaliphilic, chitin-utilizing haloarchaea from hypersaline alkaline lakes.</title>
        <authorList>
            <person name="Sorokin D.Y."/>
            <person name="Elcheninov A.G."/>
            <person name="Kostrikina N.A."/>
            <person name="Bale N.J."/>
            <person name="Sinninghe Damste J.S."/>
            <person name="Khijniak T.V."/>
            <person name="Kublanov I.V."/>
            <person name="Toshchakov S.V."/>
        </authorList>
    </citation>
    <scope>NUCLEOTIDE SEQUENCE [LARGE SCALE GENOMIC DNA]</scope>
    <source>
        <strain evidence="2 3">AArcht7</strain>
    </source>
</reference>
<protein>
    <recommendedName>
        <fullName evidence="4">Phenylacetic acid degradation PaaB family protein</fullName>
    </recommendedName>
</protein>
<dbReference type="OrthoDB" id="300723at2157"/>
<gene>
    <name evidence="2" type="ORF">EA472_03095</name>
</gene>
<keyword evidence="3" id="KW-1185">Reference proteome</keyword>
<evidence type="ECO:0000313" key="2">
    <source>
        <dbReference type="EMBL" id="RQH02300.1"/>
    </source>
</evidence>
<evidence type="ECO:0000313" key="3">
    <source>
        <dbReference type="Proteomes" id="UP000281431"/>
    </source>
</evidence>
<dbReference type="Proteomes" id="UP000281431">
    <property type="component" value="Unassembled WGS sequence"/>
</dbReference>
<dbReference type="InterPro" id="IPR038693">
    <property type="entry name" value="PaaB_sf"/>
</dbReference>
<dbReference type="Pfam" id="PF06243">
    <property type="entry name" value="PaaB"/>
    <property type="match status" value="1"/>
</dbReference>
<proteinExistence type="predicted"/>
<evidence type="ECO:0008006" key="4">
    <source>
        <dbReference type="Google" id="ProtNLM"/>
    </source>
</evidence>
<feature type="region of interest" description="Disordered" evidence="1">
    <location>
        <begin position="67"/>
        <end position="88"/>
    </location>
</feature>
<sequence>MKGKRTYEVFARINAGEPLQSIGSVDAPSDEFAKQYAKMFYDEEDWEVMFVVDRKNILKVSGDPGHEYDDVGELEAPPAGFTTQAGER</sequence>
<dbReference type="AlphaFoldDB" id="A0A3N6PLI1"/>
<name>A0A3N6PLI1_NATCH</name>
<organism evidence="2 3">
    <name type="scientific">Natrarchaeobius chitinivorans</name>
    <dbReference type="NCBI Taxonomy" id="1679083"/>
    <lineage>
        <taxon>Archaea</taxon>
        <taxon>Methanobacteriati</taxon>
        <taxon>Methanobacteriota</taxon>
        <taxon>Stenosarchaea group</taxon>
        <taxon>Halobacteria</taxon>
        <taxon>Halobacteriales</taxon>
        <taxon>Natrialbaceae</taxon>
        <taxon>Natrarchaeobius</taxon>
    </lineage>
</organism>